<keyword evidence="6" id="KW-1185">Reference proteome</keyword>
<dbReference type="GO" id="GO:0005840">
    <property type="term" value="C:ribosome"/>
    <property type="evidence" value="ECO:0007669"/>
    <property type="project" value="UniProtKB-KW"/>
</dbReference>
<dbReference type="PANTHER" id="PTHR12850">
    <property type="entry name" value="40S RIBOSOMAL PROTEIN S25"/>
    <property type="match status" value="1"/>
</dbReference>
<proteinExistence type="inferred from homology"/>
<sequence>MAGAKKKKWSKTRSRDKIENAVFANEEKYAEIMAEVPKYRLITPSIIAERMRVNGSVARAAIKDMLAEGLIIEVSTHRSQSIYTKAVADEVAVAEDGEEEVDMSEFE</sequence>
<evidence type="ECO:0000256" key="1">
    <source>
        <dbReference type="ARBA" id="ARBA00009106"/>
    </source>
</evidence>
<keyword evidence="3 4" id="KW-0687">Ribonucleoprotein</keyword>
<reference evidence="5 6" key="1">
    <citation type="submission" date="2010-05" db="EMBL/GenBank/DDBJ databases">
        <title>The Genome Sequence of Thecamonas trahens ATCC 50062.</title>
        <authorList>
            <consortium name="The Broad Institute Genome Sequencing Platform"/>
            <person name="Russ C."/>
            <person name="Cuomo C."/>
            <person name="Shea T."/>
            <person name="Young S.K."/>
            <person name="Zeng Q."/>
            <person name="Koehrsen M."/>
            <person name="Haas B."/>
            <person name="Borodovsky M."/>
            <person name="Guigo R."/>
            <person name="Alvarado L."/>
            <person name="Berlin A."/>
            <person name="Bochicchio J."/>
            <person name="Borenstein D."/>
            <person name="Chapman S."/>
            <person name="Chen Z."/>
            <person name="Freedman E."/>
            <person name="Gellesch M."/>
            <person name="Goldberg J."/>
            <person name="Griggs A."/>
            <person name="Gujja S."/>
            <person name="Heilman E."/>
            <person name="Heiman D."/>
            <person name="Hepburn T."/>
            <person name="Howarth C."/>
            <person name="Jen D."/>
            <person name="Larson L."/>
            <person name="Mehta T."/>
            <person name="Park D."/>
            <person name="Pearson M."/>
            <person name="Roberts A."/>
            <person name="Saif S."/>
            <person name="Shenoy N."/>
            <person name="Sisk P."/>
            <person name="Stolte C."/>
            <person name="Sykes S."/>
            <person name="Thomson T."/>
            <person name="Walk T."/>
            <person name="White J."/>
            <person name="Yandava C."/>
            <person name="Burger G."/>
            <person name="Gray M.W."/>
            <person name="Holland P.W.H."/>
            <person name="King N."/>
            <person name="Lang F.B.F."/>
            <person name="Roger A.J."/>
            <person name="Ruiz-Trillo I."/>
            <person name="Lander E."/>
            <person name="Nusbaum C."/>
        </authorList>
    </citation>
    <scope>NUCLEOTIDE SEQUENCE [LARGE SCALE GENOMIC DNA]</scope>
    <source>
        <strain evidence="5 6">ATCC 50062</strain>
    </source>
</reference>
<dbReference type="OrthoDB" id="10263513at2759"/>
<accession>A0A0L0D3V2</accession>
<evidence type="ECO:0000256" key="3">
    <source>
        <dbReference type="ARBA" id="ARBA00023274"/>
    </source>
</evidence>
<dbReference type="RefSeq" id="XP_013762964.1">
    <property type="nucleotide sequence ID" value="XM_013907510.1"/>
</dbReference>
<protein>
    <recommendedName>
        <fullName evidence="4">40S ribosomal protein S25</fullName>
    </recommendedName>
</protein>
<dbReference type="STRING" id="461836.A0A0L0D3V2"/>
<evidence type="ECO:0000256" key="4">
    <source>
        <dbReference type="RuleBase" id="RU366057"/>
    </source>
</evidence>
<dbReference type="Gene3D" id="3.30.63.20">
    <property type="match status" value="1"/>
</dbReference>
<dbReference type="FunFam" id="3.30.63.20:FF:000001">
    <property type="entry name" value="40S ribosomal protein S25"/>
    <property type="match status" value="1"/>
</dbReference>
<dbReference type="Pfam" id="PF03297">
    <property type="entry name" value="Ribosomal_S25"/>
    <property type="match status" value="1"/>
</dbReference>
<organism evidence="5 6">
    <name type="scientific">Thecamonas trahens ATCC 50062</name>
    <dbReference type="NCBI Taxonomy" id="461836"/>
    <lineage>
        <taxon>Eukaryota</taxon>
        <taxon>Apusozoa</taxon>
        <taxon>Apusomonadida</taxon>
        <taxon>Apusomonadidae</taxon>
        <taxon>Thecamonas</taxon>
    </lineage>
</organism>
<evidence type="ECO:0000313" key="6">
    <source>
        <dbReference type="Proteomes" id="UP000054408"/>
    </source>
</evidence>
<dbReference type="EMBL" id="GL349433">
    <property type="protein sequence ID" value="KNC45983.1"/>
    <property type="molecule type" value="Genomic_DNA"/>
</dbReference>
<name>A0A0L0D3V2_THETB</name>
<dbReference type="InterPro" id="IPR004977">
    <property type="entry name" value="Ribosomal_eS25"/>
</dbReference>
<gene>
    <name evidence="5" type="ORF">AMSG_00100</name>
</gene>
<comment type="similarity">
    <text evidence="1 4">Belongs to the eukaryotic ribosomal protein eS25 family.</text>
</comment>
<keyword evidence="2 4" id="KW-0689">Ribosomal protein</keyword>
<dbReference type="OMA" id="GNTKGGH"/>
<evidence type="ECO:0000256" key="2">
    <source>
        <dbReference type="ARBA" id="ARBA00022980"/>
    </source>
</evidence>
<dbReference type="AlphaFoldDB" id="A0A0L0D3V2"/>
<dbReference type="GeneID" id="25559922"/>
<evidence type="ECO:0000313" key="5">
    <source>
        <dbReference type="EMBL" id="KNC45983.1"/>
    </source>
</evidence>
<dbReference type="GO" id="GO:1990904">
    <property type="term" value="C:ribonucleoprotein complex"/>
    <property type="evidence" value="ECO:0007669"/>
    <property type="project" value="UniProtKB-KW"/>
</dbReference>
<dbReference type="eggNOG" id="KOG1767">
    <property type="taxonomic scope" value="Eukaryota"/>
</dbReference>
<dbReference type="Proteomes" id="UP000054408">
    <property type="component" value="Unassembled WGS sequence"/>
</dbReference>